<feature type="domain" description="NB-ARC" evidence="7">
    <location>
        <begin position="164"/>
        <end position="335"/>
    </location>
</feature>
<evidence type="ECO:0008006" key="12">
    <source>
        <dbReference type="Google" id="ProtNLM"/>
    </source>
</evidence>
<evidence type="ECO:0000313" key="10">
    <source>
        <dbReference type="EMBL" id="KAK8532172.1"/>
    </source>
</evidence>
<dbReference type="Gene3D" id="1.10.8.430">
    <property type="entry name" value="Helical domain of apoptotic protease-activating factors"/>
    <property type="match status" value="1"/>
</dbReference>
<dbReference type="InterPro" id="IPR032675">
    <property type="entry name" value="LRR_dom_sf"/>
</dbReference>
<evidence type="ECO:0000256" key="5">
    <source>
        <dbReference type="ARBA" id="ARBA00022840"/>
    </source>
</evidence>
<dbReference type="InterPro" id="IPR056789">
    <property type="entry name" value="LRR_R13L1-DRL21"/>
</dbReference>
<dbReference type="Pfam" id="PF18052">
    <property type="entry name" value="Rx_N"/>
    <property type="match status" value="1"/>
</dbReference>
<keyword evidence="6" id="KW-0175">Coiled coil</keyword>
<dbReference type="Gene3D" id="3.40.50.300">
    <property type="entry name" value="P-loop containing nucleotide triphosphate hydrolases"/>
    <property type="match status" value="1"/>
</dbReference>
<keyword evidence="4" id="KW-0611">Plant defense</keyword>
<evidence type="ECO:0000259" key="8">
    <source>
        <dbReference type="Pfam" id="PF18052"/>
    </source>
</evidence>
<comment type="caution">
    <text evidence="10">The sequence shown here is derived from an EMBL/GenBank/DDBJ whole genome shotgun (WGS) entry which is preliminary data.</text>
</comment>
<dbReference type="Pfam" id="PF00931">
    <property type="entry name" value="NB-ARC"/>
    <property type="match status" value="1"/>
</dbReference>
<dbReference type="InterPro" id="IPR038005">
    <property type="entry name" value="RX-like_CC"/>
</dbReference>
<accession>A0ABR2D865</accession>
<dbReference type="InterPro" id="IPR041118">
    <property type="entry name" value="Rx_N"/>
</dbReference>
<dbReference type="InterPro" id="IPR042197">
    <property type="entry name" value="Apaf_helical"/>
</dbReference>
<dbReference type="Gene3D" id="3.80.10.10">
    <property type="entry name" value="Ribonuclease Inhibitor"/>
    <property type="match status" value="3"/>
</dbReference>
<dbReference type="InterPro" id="IPR002182">
    <property type="entry name" value="NB-ARC"/>
</dbReference>
<dbReference type="CDD" id="cd14798">
    <property type="entry name" value="RX-CC_like"/>
    <property type="match status" value="1"/>
</dbReference>
<reference evidence="10 11" key="1">
    <citation type="journal article" date="2024" name="G3 (Bethesda)">
        <title>Genome assembly of Hibiscus sabdariffa L. provides insights into metabolisms of medicinal natural products.</title>
        <authorList>
            <person name="Kim T."/>
        </authorList>
    </citation>
    <scope>NUCLEOTIDE SEQUENCE [LARGE SCALE GENOMIC DNA]</scope>
    <source>
        <strain evidence="10">TK-2024</strain>
        <tissue evidence="10">Old leaves</tissue>
    </source>
</reference>
<dbReference type="SUPFAM" id="SSF52058">
    <property type="entry name" value="L domain-like"/>
    <property type="match status" value="2"/>
</dbReference>
<dbReference type="Pfam" id="PF25019">
    <property type="entry name" value="LRR_R13L1-DRL21"/>
    <property type="match status" value="1"/>
</dbReference>
<protein>
    <recommendedName>
        <fullName evidence="12">Disease resistance protein RGA3</fullName>
    </recommendedName>
</protein>
<feature type="domain" description="Disease resistance N-terminal" evidence="8">
    <location>
        <begin position="12"/>
        <end position="94"/>
    </location>
</feature>
<dbReference type="Proteomes" id="UP001472677">
    <property type="component" value="Unassembled WGS sequence"/>
</dbReference>
<organism evidence="10 11">
    <name type="scientific">Hibiscus sabdariffa</name>
    <name type="common">roselle</name>
    <dbReference type="NCBI Taxonomy" id="183260"/>
    <lineage>
        <taxon>Eukaryota</taxon>
        <taxon>Viridiplantae</taxon>
        <taxon>Streptophyta</taxon>
        <taxon>Embryophyta</taxon>
        <taxon>Tracheophyta</taxon>
        <taxon>Spermatophyta</taxon>
        <taxon>Magnoliopsida</taxon>
        <taxon>eudicotyledons</taxon>
        <taxon>Gunneridae</taxon>
        <taxon>Pentapetalae</taxon>
        <taxon>rosids</taxon>
        <taxon>malvids</taxon>
        <taxon>Malvales</taxon>
        <taxon>Malvaceae</taxon>
        <taxon>Malvoideae</taxon>
        <taxon>Hibiscus</taxon>
    </lineage>
</organism>
<evidence type="ECO:0000313" key="11">
    <source>
        <dbReference type="Proteomes" id="UP001472677"/>
    </source>
</evidence>
<evidence type="ECO:0000259" key="9">
    <source>
        <dbReference type="Pfam" id="PF25019"/>
    </source>
</evidence>
<evidence type="ECO:0000259" key="7">
    <source>
        <dbReference type="Pfam" id="PF00931"/>
    </source>
</evidence>
<dbReference type="PANTHER" id="PTHR36766:SF40">
    <property type="entry name" value="DISEASE RESISTANCE PROTEIN RGA3"/>
    <property type="match status" value="1"/>
</dbReference>
<keyword evidence="11" id="KW-1185">Reference proteome</keyword>
<dbReference type="PANTHER" id="PTHR36766">
    <property type="entry name" value="PLANT BROAD-SPECTRUM MILDEW RESISTANCE PROTEIN RPW8"/>
    <property type="match status" value="1"/>
</dbReference>
<dbReference type="SUPFAM" id="SSF52540">
    <property type="entry name" value="P-loop containing nucleoside triphosphate hydrolases"/>
    <property type="match status" value="1"/>
</dbReference>
<dbReference type="EMBL" id="JBBPBM010000034">
    <property type="protein sequence ID" value="KAK8532172.1"/>
    <property type="molecule type" value="Genomic_DNA"/>
</dbReference>
<name>A0ABR2D865_9ROSI</name>
<gene>
    <name evidence="10" type="ORF">V6N12_053618</name>
</gene>
<evidence type="ECO:0000256" key="3">
    <source>
        <dbReference type="ARBA" id="ARBA00022741"/>
    </source>
</evidence>
<keyword evidence="5" id="KW-0067">ATP-binding</keyword>
<sequence>MAEIASIVVSPIVSSLTETVATLIHDKYVAIKGVKENLEKLLDTLENIRAVLEDAEQRSACDRSLKLWLSKLKDAAFDAEDILDTFAAEARLGMVRRSRAKIRVASEIKKISERLDLIAKNRINFNLNVSSGDGGRLRSQSPNDFALTSSFVETTDVFGRESDKQRLIDQMLSNESDSSEGGVSVIPIIGMGGLGKTTIAQLIFNDGRVKDHFEYKMWVCVTIDFNLKRILKGIIEFHTQMEVSNNLSFEGLVSRFKDILAGKNFLLVLDDVWVDNYQEWEPLRNILKLGGKGSRVLVTSRSDRVSDIMGTQTPYRLEYLPQEECWSLFKRIAFKDCNNLSSGRLMELEGIGKEIVDKCNGLPLAVKAMGGLLRDIDKKKRYKMHDLIHELAVSVSSPLCCRVKDNEPCVFSRESRHVSLLCQDLESDTCKQAFKTCNKLRTLLLPTEYLKSIGVKALDEMFRSLKYIRVLDLSSTSLSELPSSVDELKLLRSLDLSRTEIKRLPDSVYEMFWFKSRSLPPGLGNLTRLQNLHAFQVLKAKGATGHGIGELKNMTDLTGKLHISNLENAVNAAEAKLNQKGRLEKLVLEWSDKHINNQEDEVRAERDLKDLQPHSNLKELTLHHYKGSNFPSWMTDAHRFLPNLVKLTLSHCTKCTTISVGQFPCLRELYIKGMLELEEWPEAQCDSLLRLQISNCPKLRTVPEMMLNLRTLKIKKCDSLEAIPFAPSLMFLILINNLVLENWREGAIIPVDDQGNQAGEPRPSLIGLLELKLENCPNIQALPRMFLPQKLEIKGCELVTALPISQRLQHLALGLCSNDTLIRKIPSINTLYSLVISNISNLTSFPKLPHLPGLNSLYITDCEHLSSLCEEEGSLKSLSSLQLLSIRGCPKLESLPDEGLPTALQCLVIGSCRILKSLGSKQTLSSLVSLKDLYLEDCPSIQSFPEDGLPPSLQHLEIHGCPLLIQQCQQGGTEWPKIEHVTDLDMDSV</sequence>
<dbReference type="PRINTS" id="PR00364">
    <property type="entry name" value="DISEASERSIST"/>
</dbReference>
<evidence type="ECO:0000256" key="6">
    <source>
        <dbReference type="SAM" id="Coils"/>
    </source>
</evidence>
<evidence type="ECO:0000256" key="4">
    <source>
        <dbReference type="ARBA" id="ARBA00022821"/>
    </source>
</evidence>
<feature type="coiled-coil region" evidence="6">
    <location>
        <begin position="31"/>
        <end position="58"/>
    </location>
</feature>
<keyword evidence="1" id="KW-0433">Leucine-rich repeat</keyword>
<dbReference type="InterPro" id="IPR027417">
    <property type="entry name" value="P-loop_NTPase"/>
</dbReference>
<keyword evidence="2" id="KW-0677">Repeat</keyword>
<proteinExistence type="predicted"/>
<feature type="domain" description="R13L1/DRL21-like LRR repeat region" evidence="9">
    <location>
        <begin position="548"/>
        <end position="674"/>
    </location>
</feature>
<evidence type="ECO:0000256" key="2">
    <source>
        <dbReference type="ARBA" id="ARBA00022737"/>
    </source>
</evidence>
<evidence type="ECO:0000256" key="1">
    <source>
        <dbReference type="ARBA" id="ARBA00022614"/>
    </source>
</evidence>
<dbReference type="Gene3D" id="1.20.5.4130">
    <property type="match status" value="1"/>
</dbReference>
<keyword evidence="3" id="KW-0547">Nucleotide-binding</keyword>